<gene>
    <name evidence="3" type="ORF">METZ01_LOCUS249234</name>
</gene>
<sequence length="207" mass="23696">MTKIRTQCCFIVHACALVIFLTLAGYVSALAELGQLIDIRSHYHYVDQKTRIVLEFNQKVDYKENVNSDRITLHMLDVVAVPEVKSKIAVVASDPILAKKIELKELTENKLQLTFLFRPPVESEVFRLSEPNRIIIDLKQTKETDSIPSKPKELEDALSAPSSEFEKEKNELLKSESDSALPQLVNIRSHYHHKDRKTRVVLKFNGK</sequence>
<proteinExistence type="predicted"/>
<dbReference type="EMBL" id="UINC01066063">
    <property type="protein sequence ID" value="SVB96380.1"/>
    <property type="molecule type" value="Genomic_DNA"/>
</dbReference>
<reference evidence="3" key="1">
    <citation type="submission" date="2018-05" db="EMBL/GenBank/DDBJ databases">
        <authorList>
            <person name="Lanie J.A."/>
            <person name="Ng W.-L."/>
            <person name="Kazmierczak K.M."/>
            <person name="Andrzejewski T.M."/>
            <person name="Davidsen T.M."/>
            <person name="Wayne K.J."/>
            <person name="Tettelin H."/>
            <person name="Glass J.I."/>
            <person name="Rusch D."/>
            <person name="Podicherti R."/>
            <person name="Tsui H.-C.T."/>
            <person name="Winkler M.E."/>
        </authorList>
    </citation>
    <scope>NUCLEOTIDE SEQUENCE</scope>
</reference>
<evidence type="ECO:0000259" key="2">
    <source>
        <dbReference type="Pfam" id="PF11741"/>
    </source>
</evidence>
<protein>
    <recommendedName>
        <fullName evidence="2">AMIN domain-containing protein</fullName>
    </recommendedName>
</protein>
<feature type="region of interest" description="Disordered" evidence="1">
    <location>
        <begin position="145"/>
        <end position="177"/>
    </location>
</feature>
<feature type="compositionally biased region" description="Basic and acidic residues" evidence="1">
    <location>
        <begin position="164"/>
        <end position="177"/>
    </location>
</feature>
<dbReference type="AlphaFoldDB" id="A0A382I9R7"/>
<feature type="domain" description="AMIN" evidence="2">
    <location>
        <begin position="101"/>
        <end position="142"/>
    </location>
</feature>
<name>A0A382I9R7_9ZZZZ</name>
<evidence type="ECO:0000313" key="3">
    <source>
        <dbReference type="EMBL" id="SVB96380.1"/>
    </source>
</evidence>
<evidence type="ECO:0000256" key="1">
    <source>
        <dbReference type="SAM" id="MobiDB-lite"/>
    </source>
</evidence>
<dbReference type="Pfam" id="PF11741">
    <property type="entry name" value="AMIN"/>
    <property type="match status" value="1"/>
</dbReference>
<dbReference type="Gene3D" id="2.60.40.3500">
    <property type="match status" value="1"/>
</dbReference>
<organism evidence="3">
    <name type="scientific">marine metagenome</name>
    <dbReference type="NCBI Taxonomy" id="408172"/>
    <lineage>
        <taxon>unclassified sequences</taxon>
        <taxon>metagenomes</taxon>
        <taxon>ecological metagenomes</taxon>
    </lineage>
</organism>
<feature type="non-terminal residue" evidence="3">
    <location>
        <position position="207"/>
    </location>
</feature>
<feature type="compositionally biased region" description="Basic and acidic residues" evidence="1">
    <location>
        <begin position="145"/>
        <end position="155"/>
    </location>
</feature>
<dbReference type="InterPro" id="IPR021731">
    <property type="entry name" value="AMIN_dom"/>
</dbReference>
<accession>A0A382I9R7</accession>